<evidence type="ECO:0000256" key="3">
    <source>
        <dbReference type="ARBA" id="ARBA00023027"/>
    </source>
</evidence>
<dbReference type="PROSITE" id="PS00061">
    <property type="entry name" value="ADH_SHORT"/>
    <property type="match status" value="1"/>
</dbReference>
<organism evidence="5 6">
    <name type="scientific">Rhodococcus artemisiae</name>
    <dbReference type="NCBI Taxonomy" id="714159"/>
    <lineage>
        <taxon>Bacteria</taxon>
        <taxon>Bacillati</taxon>
        <taxon>Actinomycetota</taxon>
        <taxon>Actinomycetes</taxon>
        <taxon>Mycobacteriales</taxon>
        <taxon>Nocardiaceae</taxon>
        <taxon>Rhodococcus</taxon>
    </lineage>
</organism>
<gene>
    <name evidence="5" type="ORF">Q7514_05540</name>
</gene>
<dbReference type="NCBIfam" id="NF009467">
    <property type="entry name" value="PRK12826.1-3"/>
    <property type="match status" value="1"/>
</dbReference>
<dbReference type="InterPro" id="IPR002347">
    <property type="entry name" value="SDR_fam"/>
</dbReference>
<dbReference type="PANTHER" id="PTHR42760:SF133">
    <property type="entry name" value="3-OXOACYL-[ACYL-CARRIER-PROTEIN] REDUCTASE"/>
    <property type="match status" value="1"/>
</dbReference>
<dbReference type="Proteomes" id="UP001336020">
    <property type="component" value="Unassembled WGS sequence"/>
</dbReference>
<dbReference type="InterPro" id="IPR036291">
    <property type="entry name" value="NAD(P)-bd_dom_sf"/>
</dbReference>
<name>A0ABU7L602_9NOCA</name>
<dbReference type="PRINTS" id="PR00081">
    <property type="entry name" value="GDHRDH"/>
</dbReference>
<dbReference type="InterPro" id="IPR020904">
    <property type="entry name" value="Sc_DH/Rdtase_CS"/>
</dbReference>
<evidence type="ECO:0000256" key="4">
    <source>
        <dbReference type="RuleBase" id="RU000363"/>
    </source>
</evidence>
<evidence type="ECO:0000256" key="1">
    <source>
        <dbReference type="ARBA" id="ARBA00006484"/>
    </source>
</evidence>
<reference evidence="5 6" key="1">
    <citation type="submission" date="2023-07" db="EMBL/GenBank/DDBJ databases">
        <authorList>
            <person name="Girao M."/>
            <person name="Carvalho M.F."/>
        </authorList>
    </citation>
    <scope>NUCLEOTIDE SEQUENCE [LARGE SCALE GENOMIC DNA]</scope>
    <source>
        <strain evidence="5 6">YIM65754</strain>
    </source>
</reference>
<dbReference type="InterPro" id="IPR023985">
    <property type="entry name" value="SDR_subfam_1"/>
</dbReference>
<comment type="caution">
    <text evidence="5">The sequence shown here is derived from an EMBL/GenBank/DDBJ whole genome shotgun (WGS) entry which is preliminary data.</text>
</comment>
<accession>A0ABU7L602</accession>
<dbReference type="PANTHER" id="PTHR42760">
    <property type="entry name" value="SHORT-CHAIN DEHYDROGENASES/REDUCTASES FAMILY MEMBER"/>
    <property type="match status" value="1"/>
</dbReference>
<dbReference type="RefSeq" id="WP_330132252.1">
    <property type="nucleotide sequence ID" value="NZ_JAUTXY010000002.1"/>
</dbReference>
<dbReference type="EMBL" id="JAUTXY010000002">
    <property type="protein sequence ID" value="MEE2056990.1"/>
    <property type="molecule type" value="Genomic_DNA"/>
</dbReference>
<keyword evidence="2" id="KW-0560">Oxidoreductase</keyword>
<dbReference type="CDD" id="cd05233">
    <property type="entry name" value="SDR_c"/>
    <property type="match status" value="1"/>
</dbReference>
<keyword evidence="3" id="KW-0520">NAD</keyword>
<proteinExistence type="inferred from homology"/>
<protein>
    <submittedName>
        <fullName evidence="5">Mycofactocin-coupled SDR family oxidoreductase</fullName>
    </submittedName>
</protein>
<sequence length="279" mass="30063">MTDTQGRVAGKVAFITGAARGQGRSHALRLAQEGADIYATDACEDIASLTYGMATEEDLAETARLVEKTGRRIITRKVDVRDQAGLDAAAADCVEQFGRIDIVSANAGVCGCRPTVELTEDEWQDMIDVNLTGVWKTSKAVIPQMLRTGGGSIVLTSSVVTYNGSRNVAHYNASKHGVVGLMQTLAAEYGGQGIRVNAVHPGNVGTDMLFSESTLRVFCPDLENPTIEDLRERARGRNIMDMAWVEPEDITNAVLWLASEEARYVTAISIPVDCGLRIS</sequence>
<evidence type="ECO:0000256" key="2">
    <source>
        <dbReference type="ARBA" id="ARBA00023002"/>
    </source>
</evidence>
<evidence type="ECO:0000313" key="6">
    <source>
        <dbReference type="Proteomes" id="UP001336020"/>
    </source>
</evidence>
<dbReference type="Pfam" id="PF00106">
    <property type="entry name" value="adh_short"/>
    <property type="match status" value="1"/>
</dbReference>
<dbReference type="PRINTS" id="PR00080">
    <property type="entry name" value="SDRFAMILY"/>
</dbReference>
<comment type="similarity">
    <text evidence="1 4">Belongs to the short-chain dehydrogenases/reductases (SDR) family.</text>
</comment>
<dbReference type="SUPFAM" id="SSF51735">
    <property type="entry name" value="NAD(P)-binding Rossmann-fold domains"/>
    <property type="match status" value="1"/>
</dbReference>
<dbReference type="NCBIfam" id="TIGR03971">
    <property type="entry name" value="SDR_subfam_1"/>
    <property type="match status" value="1"/>
</dbReference>
<evidence type="ECO:0000313" key="5">
    <source>
        <dbReference type="EMBL" id="MEE2056990.1"/>
    </source>
</evidence>
<keyword evidence="6" id="KW-1185">Reference proteome</keyword>
<dbReference type="Gene3D" id="3.40.50.720">
    <property type="entry name" value="NAD(P)-binding Rossmann-like Domain"/>
    <property type="match status" value="1"/>
</dbReference>